<reference evidence="1" key="1">
    <citation type="submission" date="2018-09" db="EMBL/GenBank/DDBJ databases">
        <title>Genome sequencing and analysis.</title>
        <authorList>
            <person name="Huang Y.-T."/>
        </authorList>
    </citation>
    <scope>NUCLEOTIDE SEQUENCE</scope>
    <source>
        <strain evidence="1">HIDE</strain>
    </source>
</reference>
<dbReference type="AlphaFoldDB" id="A0A7T8ECX6"/>
<sequence>MKTKQEKQALSLTAVGRLKMAGCTVVAINDNQPTPVIDIEKPKFDMRNKTTLKLRSKATRITQVHRGVDSKICVAKFNGCLVRWVDDELPLIAEICQTLNPYSPELISVWPRNF</sequence>
<protein>
    <submittedName>
        <fullName evidence="1">Uncharacterized protein</fullName>
    </submittedName>
</protein>
<dbReference type="EMBL" id="CP032664">
    <property type="protein sequence ID" value="QQO84103.1"/>
    <property type="molecule type" value="Genomic_DNA"/>
</dbReference>
<proteinExistence type="predicted"/>
<accession>A0A7T8ECX6</accession>
<dbReference type="RefSeq" id="WP_397608946.1">
    <property type="nucleotide sequence ID" value="NZ_CP032664.1"/>
</dbReference>
<gene>
    <name evidence="1" type="ORF">D7032_13120</name>
</gene>
<evidence type="ECO:0000313" key="1">
    <source>
        <dbReference type="EMBL" id="QQO84103.1"/>
    </source>
</evidence>
<name>A0A7T8ECX6_9GAMM</name>
<organism evidence="1">
    <name type="scientific">Shewanella algae</name>
    <dbReference type="NCBI Taxonomy" id="38313"/>
    <lineage>
        <taxon>Bacteria</taxon>
        <taxon>Pseudomonadati</taxon>
        <taxon>Pseudomonadota</taxon>
        <taxon>Gammaproteobacteria</taxon>
        <taxon>Alteromonadales</taxon>
        <taxon>Shewanellaceae</taxon>
        <taxon>Shewanella</taxon>
    </lineage>
</organism>